<dbReference type="GO" id="GO:0015630">
    <property type="term" value="C:microtubule cytoskeleton"/>
    <property type="evidence" value="ECO:0007669"/>
    <property type="project" value="InterPro"/>
</dbReference>
<evidence type="ECO:0000256" key="3">
    <source>
        <dbReference type="ARBA" id="ARBA00022490"/>
    </source>
</evidence>
<evidence type="ECO:0000256" key="4">
    <source>
        <dbReference type="ARBA" id="ARBA00023054"/>
    </source>
</evidence>
<feature type="compositionally biased region" description="Basic and acidic residues" evidence="6">
    <location>
        <begin position="434"/>
        <end position="488"/>
    </location>
</feature>
<feature type="compositionally biased region" description="Polar residues" evidence="6">
    <location>
        <begin position="230"/>
        <end position="239"/>
    </location>
</feature>
<dbReference type="PANTHER" id="PTHR15073">
    <property type="entry name" value="MICROTUBULE-ASSOCIATED PROTEIN"/>
    <property type="match status" value="1"/>
</dbReference>
<keyword evidence="4" id="KW-0175">Coiled coil</keyword>
<dbReference type="GO" id="GO:0000226">
    <property type="term" value="P:microtubule cytoskeleton organization"/>
    <property type="evidence" value="ECO:0007669"/>
    <property type="project" value="InterPro"/>
</dbReference>
<feature type="compositionally biased region" description="Basic and acidic residues" evidence="6">
    <location>
        <begin position="339"/>
        <end position="354"/>
    </location>
</feature>
<comment type="caution">
    <text evidence="7">The sequence shown here is derived from an EMBL/GenBank/DDBJ whole genome shotgun (WGS) entry which is preliminary data.</text>
</comment>
<organism evidence="7 8">
    <name type="scientific">Acropora cervicornis</name>
    <name type="common">Staghorn coral</name>
    <dbReference type="NCBI Taxonomy" id="6130"/>
    <lineage>
        <taxon>Eukaryota</taxon>
        <taxon>Metazoa</taxon>
        <taxon>Cnidaria</taxon>
        <taxon>Anthozoa</taxon>
        <taxon>Hexacorallia</taxon>
        <taxon>Scleractinia</taxon>
        <taxon>Astrocoeniina</taxon>
        <taxon>Acroporidae</taxon>
        <taxon>Acropora</taxon>
    </lineage>
</organism>
<feature type="compositionally biased region" description="Polar residues" evidence="6">
    <location>
        <begin position="588"/>
        <end position="603"/>
    </location>
</feature>
<gene>
    <name evidence="7" type="ORF">P5673_004637</name>
</gene>
<feature type="compositionally biased region" description="Low complexity" evidence="6">
    <location>
        <begin position="284"/>
        <end position="300"/>
    </location>
</feature>
<feature type="compositionally biased region" description="Low complexity" evidence="6">
    <location>
        <begin position="201"/>
        <end position="215"/>
    </location>
</feature>
<evidence type="ECO:0000313" key="7">
    <source>
        <dbReference type="EMBL" id="KAK2570920.1"/>
    </source>
</evidence>
<feature type="compositionally biased region" description="Basic and acidic residues" evidence="6">
    <location>
        <begin position="530"/>
        <end position="546"/>
    </location>
</feature>
<dbReference type="AlphaFoldDB" id="A0AAD9VEH5"/>
<keyword evidence="3" id="KW-0963">Cytoplasm</keyword>
<feature type="compositionally biased region" description="Polar residues" evidence="6">
    <location>
        <begin position="22"/>
        <end position="41"/>
    </location>
</feature>
<comment type="subcellular location">
    <subcellularLocation>
        <location evidence="1">Cytoplasm</location>
        <location evidence="1">Cytoskeleton</location>
    </subcellularLocation>
</comment>
<dbReference type="InterPro" id="IPR008604">
    <property type="entry name" value="MAP7_fam"/>
</dbReference>
<sequence>MASVQEETMQGDPGPRLLLSVESVTPHNQAHTVMAESNQEPKSMEAFRAKKASPSTFDKPTASSSKKASSNASIPSASRSNSPQASASQNNSSKRSASAENLAGDRFGPGLDQRQNKVKLLREKQADERRRKNEERRAAFEERKKKKEEEEKERWASLKEQASRHGVSKANTSASKPGSGRKLPSVPSDGTAKRPGTAVESPSRPSSLPKPLNRPASANLPKSPSRHSADSLSPGSTPKLSPAVAPSGSHLKTSLPGNKSVSAGNLISATNRRPNTGSSQPKPSSGTKSRTRTSSQTAQTLEKPSPRNSLSHESLLLPGGKLTKSHSTSSLHKVGHHKPTGDKSHKTEKAETKPKAGVTDEATAKQALAERRKKAREEAERQAALDKERQEAERLKREEEERIRAAEEAKEEARMRELAELLRKQEEERLKLAAEEKERKDREEAERAAAEKKRKEEEEQRAREEEERKAQEDEERRKQEEAERLERKRVTKMTIDVDREVKHHVYSKRQTRVEQIMSRTRQTASPTTTEDAKECADPDDTKRKVNEILQKVKGVSESVNTLNQLDNDPSASGEENFQEQEERDESKNQQTVNDTPESLSQNAVATDNLLDSLDGDDIHKNGIDCSVKMDSNGHSLSDYHLSSSPPLMATISQESTNTVTVISSSSGNCELMKETVLVQYKEEPTEMINSECDIYAENGTDDGLETRNISNGEATVRHLPEMDQDLSKVKLERVGDGFVDNEDEVALWLKVECTMKETEQHAVENLENLGVVAEGDDDEESEEGQLWKVVEGKAKLADLIE</sequence>
<dbReference type="InterPro" id="IPR051483">
    <property type="entry name" value="MAP7_domain-containing"/>
</dbReference>
<keyword evidence="5" id="KW-0206">Cytoskeleton</keyword>
<dbReference type="EMBL" id="JARQWQ010000007">
    <property type="protein sequence ID" value="KAK2570920.1"/>
    <property type="molecule type" value="Genomic_DNA"/>
</dbReference>
<accession>A0AAD9VEH5</accession>
<feature type="compositionally biased region" description="Basic and acidic residues" evidence="6">
    <location>
        <begin position="375"/>
        <end position="415"/>
    </location>
</feature>
<feature type="region of interest" description="Disordered" evidence="6">
    <location>
        <begin position="434"/>
        <end position="603"/>
    </location>
</feature>
<comment type="similarity">
    <text evidence="2">Belongs to the MAP7 family.</text>
</comment>
<evidence type="ECO:0000256" key="1">
    <source>
        <dbReference type="ARBA" id="ARBA00004245"/>
    </source>
</evidence>
<feature type="compositionally biased region" description="Polar residues" evidence="6">
    <location>
        <begin position="557"/>
        <end position="570"/>
    </location>
</feature>
<feature type="compositionally biased region" description="Polar residues" evidence="6">
    <location>
        <begin position="250"/>
        <end position="283"/>
    </location>
</feature>
<reference evidence="7" key="2">
    <citation type="journal article" date="2023" name="Science">
        <title>Genomic signatures of disease resistance in endangered staghorn corals.</title>
        <authorList>
            <person name="Vollmer S.V."/>
            <person name="Selwyn J.D."/>
            <person name="Despard B.A."/>
            <person name="Roesel C.L."/>
        </authorList>
    </citation>
    <scope>NUCLEOTIDE SEQUENCE</scope>
    <source>
        <strain evidence="7">K2</strain>
    </source>
</reference>
<feature type="region of interest" description="Disordered" evidence="6">
    <location>
        <begin position="1"/>
        <end position="415"/>
    </location>
</feature>
<feature type="compositionally biased region" description="Basic and acidic residues" evidence="6">
    <location>
        <begin position="120"/>
        <end position="163"/>
    </location>
</feature>
<feature type="compositionally biased region" description="Low complexity" evidence="6">
    <location>
        <begin position="62"/>
        <end position="99"/>
    </location>
</feature>
<evidence type="ECO:0000256" key="6">
    <source>
        <dbReference type="SAM" id="MobiDB-lite"/>
    </source>
</evidence>
<dbReference type="Proteomes" id="UP001249851">
    <property type="component" value="Unassembled WGS sequence"/>
</dbReference>
<keyword evidence="8" id="KW-1185">Reference proteome</keyword>
<evidence type="ECO:0000256" key="2">
    <source>
        <dbReference type="ARBA" id="ARBA00007525"/>
    </source>
</evidence>
<dbReference type="PANTHER" id="PTHR15073:SF1">
    <property type="entry name" value="RETICULOCYTE-BINDING PROTEIN HOMOLOG 2A"/>
    <property type="match status" value="1"/>
</dbReference>
<proteinExistence type="inferred from homology"/>
<dbReference type="Pfam" id="PF05672">
    <property type="entry name" value="MAP7"/>
    <property type="match status" value="1"/>
</dbReference>
<protein>
    <submittedName>
        <fullName evidence="7">Reticulocyte-binding protein-like protein 2a</fullName>
    </submittedName>
</protein>
<feature type="compositionally biased region" description="Polar residues" evidence="6">
    <location>
        <begin position="517"/>
        <end position="529"/>
    </location>
</feature>
<evidence type="ECO:0000256" key="5">
    <source>
        <dbReference type="ARBA" id="ARBA00023212"/>
    </source>
</evidence>
<reference evidence="7" key="1">
    <citation type="journal article" date="2023" name="G3 (Bethesda)">
        <title>Whole genome assembly and annotation of the endangered Caribbean coral Acropora cervicornis.</title>
        <authorList>
            <person name="Selwyn J.D."/>
            <person name="Vollmer S.V."/>
        </authorList>
    </citation>
    <scope>NUCLEOTIDE SEQUENCE</scope>
    <source>
        <strain evidence="7">K2</strain>
    </source>
</reference>
<name>A0AAD9VEH5_ACRCE</name>
<evidence type="ECO:0000313" key="8">
    <source>
        <dbReference type="Proteomes" id="UP001249851"/>
    </source>
</evidence>